<evidence type="ECO:0000256" key="3">
    <source>
        <dbReference type="ARBA" id="ARBA00023315"/>
    </source>
</evidence>
<protein>
    <submittedName>
        <fullName evidence="6">3-oxoacyl-[acyl-carrier-protein] synthase 3</fullName>
    </submittedName>
</protein>
<dbReference type="PANTHER" id="PTHR34069">
    <property type="entry name" value="3-OXOACYL-[ACYL-CARRIER-PROTEIN] SYNTHASE 3"/>
    <property type="match status" value="1"/>
</dbReference>
<name>A0ABQ3RIJ9_STRRR</name>
<dbReference type="Gene3D" id="3.40.47.10">
    <property type="match status" value="1"/>
</dbReference>
<evidence type="ECO:0000256" key="2">
    <source>
        <dbReference type="ARBA" id="ARBA00022679"/>
    </source>
</evidence>
<feature type="domain" description="Beta-ketoacyl-[acyl-carrier-protein] synthase III N-terminal" evidence="5">
    <location>
        <begin position="114"/>
        <end position="193"/>
    </location>
</feature>
<dbReference type="NCBIfam" id="NF006829">
    <property type="entry name" value="PRK09352.1"/>
    <property type="match status" value="1"/>
</dbReference>
<dbReference type="RefSeq" id="WP_229926825.1">
    <property type="nucleotide sequence ID" value="NZ_BNCB01000014.1"/>
</dbReference>
<keyword evidence="7" id="KW-1185">Reference proteome</keyword>
<evidence type="ECO:0000259" key="5">
    <source>
        <dbReference type="Pfam" id="PF08545"/>
    </source>
</evidence>
<accession>A0ABQ3RIJ9</accession>
<evidence type="ECO:0000259" key="4">
    <source>
        <dbReference type="Pfam" id="PF08541"/>
    </source>
</evidence>
<sequence>MPAYSSGPLRTGVWGTGSYLPDHVVRNQDIAASTGVSPEWIERKTGIIERRYAAAHQATSDLAAEAGRRALEDAGLTAEELGWVIVATTTPDQPQPPTAAIVQQRLGAGRAASFDVNAVCAGFVVALDVAARMLAGDGASRGPALVIGSEVYSRVIDPTDRRTAPLFGDGAGAVVLGPVPAQRGVLGSHSATDSRLLDLIGISAGGSRTPPSAETLARGEHFFRMRGREVRAYVMRELPRAVQALLRDLSVPPDLVRHFIPHQANGAMLGEVLENLGLPRARAHLPVARHGNTGAASVPLALDHAHRSGELSDGDLVLLAGFGGGMTTSAALLAWGL</sequence>
<proteinExistence type="predicted"/>
<dbReference type="PANTHER" id="PTHR34069:SF2">
    <property type="entry name" value="BETA-KETOACYL-[ACYL-CARRIER-PROTEIN] SYNTHASE III"/>
    <property type="match status" value="1"/>
</dbReference>
<dbReference type="EMBL" id="BNEA01000015">
    <property type="protein sequence ID" value="GHI55592.1"/>
    <property type="molecule type" value="Genomic_DNA"/>
</dbReference>
<feature type="domain" description="Beta-ketoacyl-[acyl-carrier-protein] synthase III C-terminal" evidence="4">
    <location>
        <begin position="250"/>
        <end position="335"/>
    </location>
</feature>
<evidence type="ECO:0000256" key="1">
    <source>
        <dbReference type="ARBA" id="ARBA00022490"/>
    </source>
</evidence>
<keyword evidence="3" id="KW-0012">Acyltransferase</keyword>
<reference evidence="7" key="1">
    <citation type="submission" date="2023-07" db="EMBL/GenBank/DDBJ databases">
        <title>Whole genome shotgun sequence of Streptomyces achromogenes subsp. rubradiris NBRC 14000.</title>
        <authorList>
            <person name="Komaki H."/>
            <person name="Tamura T."/>
        </authorList>
    </citation>
    <scope>NUCLEOTIDE SEQUENCE [LARGE SCALE GENOMIC DNA]</scope>
    <source>
        <strain evidence="7">NBRC 14000</strain>
    </source>
</reference>
<dbReference type="Pfam" id="PF08545">
    <property type="entry name" value="ACP_syn_III"/>
    <property type="match status" value="1"/>
</dbReference>
<evidence type="ECO:0000313" key="6">
    <source>
        <dbReference type="EMBL" id="GHI55592.1"/>
    </source>
</evidence>
<keyword evidence="2" id="KW-0808">Transferase</keyword>
<evidence type="ECO:0000313" key="7">
    <source>
        <dbReference type="Proteomes" id="UP000646738"/>
    </source>
</evidence>
<gene>
    <name evidence="6" type="primary">fabH_5</name>
    <name evidence="6" type="ORF">Srubr_54380</name>
</gene>
<dbReference type="CDD" id="cd00830">
    <property type="entry name" value="KAS_III"/>
    <property type="match status" value="1"/>
</dbReference>
<dbReference type="InterPro" id="IPR013751">
    <property type="entry name" value="ACP_syn_III_N"/>
</dbReference>
<dbReference type="InterPro" id="IPR013747">
    <property type="entry name" value="ACP_syn_III_C"/>
</dbReference>
<dbReference type="Proteomes" id="UP000646738">
    <property type="component" value="Unassembled WGS sequence"/>
</dbReference>
<dbReference type="Pfam" id="PF08541">
    <property type="entry name" value="ACP_syn_III_C"/>
    <property type="match status" value="1"/>
</dbReference>
<keyword evidence="1" id="KW-0963">Cytoplasm</keyword>
<dbReference type="SUPFAM" id="SSF53901">
    <property type="entry name" value="Thiolase-like"/>
    <property type="match status" value="1"/>
</dbReference>
<dbReference type="InterPro" id="IPR016039">
    <property type="entry name" value="Thiolase-like"/>
</dbReference>
<organism evidence="6 7">
    <name type="scientific">Streptomyces rubradiris</name>
    <name type="common">Streptomyces achromogenes subsp. rubradiris</name>
    <dbReference type="NCBI Taxonomy" id="285531"/>
    <lineage>
        <taxon>Bacteria</taxon>
        <taxon>Bacillati</taxon>
        <taxon>Actinomycetota</taxon>
        <taxon>Actinomycetes</taxon>
        <taxon>Kitasatosporales</taxon>
        <taxon>Streptomycetaceae</taxon>
        <taxon>Streptomyces</taxon>
    </lineage>
</organism>
<comment type="caution">
    <text evidence="6">The sequence shown here is derived from an EMBL/GenBank/DDBJ whole genome shotgun (WGS) entry which is preliminary data.</text>
</comment>